<dbReference type="Gramene" id="TraesCS1D03G0909100.1">
    <property type="protein sequence ID" value="TraesCS1D03G0909100.1.CDS1"/>
    <property type="gene ID" value="TraesCS1D03G0909100"/>
</dbReference>
<organism evidence="2">
    <name type="scientific">Triticum aestivum</name>
    <name type="common">Wheat</name>
    <dbReference type="NCBI Taxonomy" id="4565"/>
    <lineage>
        <taxon>Eukaryota</taxon>
        <taxon>Viridiplantae</taxon>
        <taxon>Streptophyta</taxon>
        <taxon>Embryophyta</taxon>
        <taxon>Tracheophyta</taxon>
        <taxon>Spermatophyta</taxon>
        <taxon>Magnoliopsida</taxon>
        <taxon>Liliopsida</taxon>
        <taxon>Poales</taxon>
        <taxon>Poaceae</taxon>
        <taxon>BOP clade</taxon>
        <taxon>Pooideae</taxon>
        <taxon>Triticodae</taxon>
        <taxon>Triticeae</taxon>
        <taxon>Triticinae</taxon>
        <taxon>Triticum</taxon>
    </lineage>
</organism>
<evidence type="ECO:0000313" key="2">
    <source>
        <dbReference type="EnsemblPlants" id="TraesCS1D02G391200.1.cds1"/>
    </source>
</evidence>
<dbReference type="AlphaFoldDB" id="A0A3B6A0G8"/>
<dbReference type="Gramene" id="TraesLDM1D03G00559990.1">
    <property type="protein sequence ID" value="TraesLDM1D03G00559990.1.CDS1"/>
    <property type="gene ID" value="TraesLDM1D03G00559990"/>
</dbReference>
<protein>
    <submittedName>
        <fullName evidence="2">Uncharacterized protein</fullName>
    </submittedName>
</protein>
<dbReference type="Gramene" id="TraesWEE_scaffold_041361_01G000200.1">
    <property type="protein sequence ID" value="TraesWEE_scaffold_041361_01G000200.1"/>
    <property type="gene ID" value="TraesWEE_scaffold_041361_01G000200"/>
</dbReference>
<proteinExistence type="predicted"/>
<dbReference type="Gramene" id="TraesJAG1D03G00557100.1">
    <property type="protein sequence ID" value="TraesJAG1D03G00557100.1.CDS1"/>
    <property type="gene ID" value="TraesJAG1D03G00557100"/>
</dbReference>
<dbReference type="Gramene" id="TraesNOR1D03G00565040.1">
    <property type="protein sequence ID" value="TraesNOR1D03G00565040.1.CDS1"/>
    <property type="gene ID" value="TraesNOR1D03G00565040"/>
</dbReference>
<dbReference type="EnsemblPlants" id="TraesCS1D02G391200.1">
    <property type="protein sequence ID" value="TraesCS1D02G391200.1.cds1"/>
    <property type="gene ID" value="TraesCS1D02G391200"/>
</dbReference>
<evidence type="ECO:0000313" key="3">
    <source>
        <dbReference type="Proteomes" id="UP000019116"/>
    </source>
</evidence>
<dbReference type="Gramene" id="TraesSYM1D03G00564670.1">
    <property type="protein sequence ID" value="TraesSYM1D03G00564670.1.CDS1"/>
    <property type="gene ID" value="TraesSYM1D03G00564670"/>
</dbReference>
<feature type="region of interest" description="Disordered" evidence="1">
    <location>
        <begin position="35"/>
        <end position="57"/>
    </location>
</feature>
<dbReference type="Gramene" id="TraesROB_scaffold_024379_01G000700.1">
    <property type="protein sequence ID" value="TraesROB_scaffold_024379_01G000700.1"/>
    <property type="gene ID" value="TraesROB_scaffold_024379_01G000700"/>
</dbReference>
<reference evidence="2" key="2">
    <citation type="submission" date="2018-10" db="UniProtKB">
        <authorList>
            <consortium name="EnsemblPlants"/>
        </authorList>
    </citation>
    <scope>IDENTIFICATION</scope>
</reference>
<evidence type="ECO:0000256" key="1">
    <source>
        <dbReference type="SAM" id="MobiDB-lite"/>
    </source>
</evidence>
<dbReference type="Gramene" id="TraesPARA_EIv1.0_0316300.1">
    <property type="protein sequence ID" value="TraesPARA_EIv1.0_0316300.1.CDS1"/>
    <property type="gene ID" value="TraesPARA_EIv1.0_0316300"/>
</dbReference>
<dbReference type="Gramene" id="TraesCS1D02G391200.1">
    <property type="protein sequence ID" value="TraesCS1D02G391200.1.cds1"/>
    <property type="gene ID" value="TraesCS1D02G391200"/>
</dbReference>
<dbReference type="Gramene" id="TraesCLE_scaffold_043043_01G000200.1">
    <property type="protein sequence ID" value="TraesCLE_scaffold_043043_01G000200.1"/>
    <property type="gene ID" value="TraesCLE_scaffold_043043_01G000200"/>
</dbReference>
<sequence>MGNTLPCMCNEARVVHATVAGAKKVKRKERLAAAKNVVDDREDQDRGDDEGVEKRPAWPRCHMQEVAVGEDGAVRLKVVMTRKDAAEFMARLEERAAAERKARTGCLSHGGAVTGPCRDAWRPRLATIQENC</sequence>
<reference evidence="2" key="1">
    <citation type="submission" date="2018-08" db="EMBL/GenBank/DDBJ databases">
        <authorList>
            <person name="Rossello M."/>
        </authorList>
    </citation>
    <scope>NUCLEOTIDE SEQUENCE [LARGE SCALE GENOMIC DNA]</scope>
    <source>
        <strain evidence="2">cv. Chinese Spring</strain>
    </source>
</reference>
<dbReference type="OMA" id="KRPAWPR"/>
<dbReference type="Gramene" id="TraesSTA1D03G00556170.1">
    <property type="protein sequence ID" value="TraesSTA1D03G00556170.1.CDS1"/>
    <property type="gene ID" value="TraesSTA1D03G00556170"/>
</dbReference>
<dbReference type="Gramene" id="TraesLAC1D03G00561480.1">
    <property type="protein sequence ID" value="TraesLAC1D03G00561480.1.CDS1"/>
    <property type="gene ID" value="TraesLAC1D03G00561480"/>
</dbReference>
<dbReference type="Gramene" id="TraesMAC1D03G00557140.1">
    <property type="protein sequence ID" value="TraesMAC1D03G00557140.1.CDS1"/>
    <property type="gene ID" value="TraesMAC1D03G00557140"/>
</dbReference>
<dbReference type="Gramene" id="TraesCAD_scaffold_032145_01G000600.1">
    <property type="protein sequence ID" value="TraesCAD_scaffold_032145_01G000600.1"/>
    <property type="gene ID" value="TraesCAD_scaffold_032145_01G000600"/>
</dbReference>
<feature type="compositionally biased region" description="Acidic residues" evidence="1">
    <location>
        <begin position="40"/>
        <end position="51"/>
    </location>
</feature>
<name>A0A3B6A0G8_WHEAT</name>
<keyword evidence="3" id="KW-1185">Reference proteome</keyword>
<accession>A0A3B6A0G8</accession>
<dbReference type="Gramene" id="TraesARI1D03G00563980.1">
    <property type="protein sequence ID" value="TraesARI1D03G00563980.1.CDS1"/>
    <property type="gene ID" value="TraesARI1D03G00563980"/>
</dbReference>
<dbReference type="Proteomes" id="UP000019116">
    <property type="component" value="Chromosome 1D"/>
</dbReference>
<dbReference type="Gramene" id="TraesJUL1D03G00560440.1">
    <property type="protein sequence ID" value="TraesJUL1D03G00560440.1.CDS1"/>
    <property type="gene ID" value="TraesJUL1D03G00560440"/>
</dbReference>